<protein>
    <submittedName>
        <fullName evidence="3">IS110 family transposase</fullName>
    </submittedName>
</protein>
<feature type="domain" description="Transposase IS116/IS110/IS902 C-terminal" evidence="2">
    <location>
        <begin position="235"/>
        <end position="302"/>
    </location>
</feature>
<dbReference type="InterPro" id="IPR002525">
    <property type="entry name" value="Transp_IS110-like_N"/>
</dbReference>
<dbReference type="Pfam" id="PF02371">
    <property type="entry name" value="Transposase_20"/>
    <property type="match status" value="1"/>
</dbReference>
<proteinExistence type="predicted"/>
<feature type="domain" description="Transposase IS110-like N-terminal" evidence="1">
    <location>
        <begin position="7"/>
        <end position="153"/>
    </location>
</feature>
<dbReference type="RefSeq" id="WP_201427854.1">
    <property type="nucleotide sequence ID" value="NZ_JAEQMG010000109.1"/>
</dbReference>
<gene>
    <name evidence="3" type="ORF">JKK62_10465</name>
</gene>
<keyword evidence="4" id="KW-1185">Reference proteome</keyword>
<evidence type="ECO:0000313" key="3">
    <source>
        <dbReference type="EMBL" id="MBK6089058.1"/>
    </source>
</evidence>
<accession>A0A935C5J1</accession>
<evidence type="ECO:0000259" key="1">
    <source>
        <dbReference type="Pfam" id="PF01548"/>
    </source>
</evidence>
<dbReference type="NCBIfam" id="NF033542">
    <property type="entry name" value="transpos_IS110"/>
    <property type="match status" value="1"/>
</dbReference>
<dbReference type="InterPro" id="IPR047650">
    <property type="entry name" value="Transpos_IS110"/>
</dbReference>
<dbReference type="Proteomes" id="UP000633365">
    <property type="component" value="Unassembled WGS sequence"/>
</dbReference>
<organism evidence="3 4">
    <name type="scientific">Ruminococcus difficilis</name>
    <dbReference type="NCBI Taxonomy" id="2763069"/>
    <lineage>
        <taxon>Bacteria</taxon>
        <taxon>Bacillati</taxon>
        <taxon>Bacillota</taxon>
        <taxon>Clostridia</taxon>
        <taxon>Eubacteriales</taxon>
        <taxon>Oscillospiraceae</taxon>
        <taxon>Ruminococcus</taxon>
    </lineage>
</organism>
<dbReference type="EMBL" id="JAEQMG010000109">
    <property type="protein sequence ID" value="MBK6089058.1"/>
    <property type="molecule type" value="Genomic_DNA"/>
</dbReference>
<evidence type="ECO:0000259" key="2">
    <source>
        <dbReference type="Pfam" id="PF02371"/>
    </source>
</evidence>
<dbReference type="PANTHER" id="PTHR33055:SF15">
    <property type="entry name" value="TRANSPOSASE-RELATED"/>
    <property type="match status" value="1"/>
</dbReference>
<dbReference type="GO" id="GO:0004803">
    <property type="term" value="F:transposase activity"/>
    <property type="evidence" value="ECO:0007669"/>
    <property type="project" value="InterPro"/>
</dbReference>
<dbReference type="InterPro" id="IPR003346">
    <property type="entry name" value="Transposase_20"/>
</dbReference>
<dbReference type="GO" id="GO:0003677">
    <property type="term" value="F:DNA binding"/>
    <property type="evidence" value="ECO:0007669"/>
    <property type="project" value="InterPro"/>
</dbReference>
<dbReference type="Pfam" id="PF01548">
    <property type="entry name" value="DEDD_Tnp_IS110"/>
    <property type="match status" value="1"/>
</dbReference>
<dbReference type="AlphaFoldDB" id="A0A935C5J1"/>
<dbReference type="PANTHER" id="PTHR33055">
    <property type="entry name" value="TRANSPOSASE FOR INSERTION SEQUENCE ELEMENT IS1111A"/>
    <property type="match status" value="1"/>
</dbReference>
<sequence length="385" mass="43433">MTSITYVGLDVHTTNYTAACYRFETDNTFAVAELKPKADEIEKYLKRVKKNLGEDCEFLCGYEAGCLGYSLYHELTAKGIKCVIMAPSTIESAPVNKIKTDKRDAKKLARCLATGGYKAVHVPTDEDNAVKEYIRMRDDVNGALKRIKQQITAFCIRNSKIYRGVVGKNYWTHKHLNWLEKLEFNNPVLRETLEEYIAVFYVLREKIDTYDAKIAELSQTPRFEEPVKKACCLLGIATHTAMATISEISDFTRFPSAGSFAAYLGLVPGEHSSSNKRNQLSITKQGNTHVRRLLIEAAQSYTKGQIGKKSAALKKRQAGMDPKIIAYADKCVERLKRKYVRIALHSNRNVAKTAIARELACFIWGLMTNNYGECRGNVENRPILC</sequence>
<comment type="caution">
    <text evidence="3">The sequence shown here is derived from an EMBL/GenBank/DDBJ whole genome shotgun (WGS) entry which is preliminary data.</text>
</comment>
<reference evidence="3" key="1">
    <citation type="submission" date="2021-01" db="EMBL/GenBank/DDBJ databases">
        <title>Genome public.</title>
        <authorList>
            <person name="Liu C."/>
            <person name="Sun Q."/>
        </authorList>
    </citation>
    <scope>NUCLEOTIDE SEQUENCE</scope>
    <source>
        <strain evidence="3">M6</strain>
    </source>
</reference>
<name>A0A935C5J1_9FIRM</name>
<dbReference type="GO" id="GO:0006313">
    <property type="term" value="P:DNA transposition"/>
    <property type="evidence" value="ECO:0007669"/>
    <property type="project" value="InterPro"/>
</dbReference>
<evidence type="ECO:0000313" key="4">
    <source>
        <dbReference type="Proteomes" id="UP000633365"/>
    </source>
</evidence>